<dbReference type="EMBL" id="CP029693">
    <property type="protein sequence ID" value="AWY42525.1"/>
    <property type="molecule type" value="Genomic_DNA"/>
</dbReference>
<name>A0A2Z4RPH2_PSEPU</name>
<gene>
    <name evidence="1" type="ORF">DKY63_22485</name>
</gene>
<evidence type="ECO:0000313" key="2">
    <source>
        <dbReference type="Proteomes" id="UP000250299"/>
    </source>
</evidence>
<dbReference type="RefSeq" id="WP_110966105.1">
    <property type="nucleotide sequence ID" value="NZ_CP029693.1"/>
</dbReference>
<dbReference type="AlphaFoldDB" id="A0A2Z4RPH2"/>
<evidence type="ECO:0000313" key="1">
    <source>
        <dbReference type="EMBL" id="AWY42525.1"/>
    </source>
</evidence>
<dbReference type="OrthoDB" id="7026325at2"/>
<accession>A0A2Z4RPH2</accession>
<reference evidence="1 2" key="1">
    <citation type="submission" date="2018-05" db="EMBL/GenBank/DDBJ databases">
        <title>Whole genome sequence of Pseudomonas putida JBC17.</title>
        <authorList>
            <person name="Lee Y.H."/>
            <person name="David K."/>
        </authorList>
    </citation>
    <scope>NUCLEOTIDE SEQUENCE [LARGE SCALE GENOMIC DNA]</scope>
    <source>
        <strain evidence="1 2">JBC17</strain>
    </source>
</reference>
<dbReference type="Proteomes" id="UP000250299">
    <property type="component" value="Chromosome"/>
</dbReference>
<proteinExistence type="predicted"/>
<protein>
    <submittedName>
        <fullName evidence="1">Uncharacterized protein</fullName>
    </submittedName>
</protein>
<organism evidence="1 2">
    <name type="scientific">Pseudomonas putida</name>
    <name type="common">Arthrobacter siderocapsulatus</name>
    <dbReference type="NCBI Taxonomy" id="303"/>
    <lineage>
        <taxon>Bacteria</taxon>
        <taxon>Pseudomonadati</taxon>
        <taxon>Pseudomonadota</taxon>
        <taxon>Gammaproteobacteria</taxon>
        <taxon>Pseudomonadales</taxon>
        <taxon>Pseudomonadaceae</taxon>
        <taxon>Pseudomonas</taxon>
    </lineage>
</organism>
<sequence length="236" mass="26387">MDRPLFDIYLVNGNITIFFGTHADGFKNDILNSSLLGELVSASKHSHNREMLWSDYVETVSKIGWITKSREFKRCEFSGKSLLKIVEQATATTLNKEEKQTLSNAFLQLKKPPTQSPVIKTVLDKLRTNIFVASDEINAFTSTKPSVATTARLTFVRDTATIITLQVAFKTSDDLNMDILDQPILNAIMDGKSNTWLLASSLDSRRYDNVREAVIKKVGSHLNTDLLHVPTPNRAG</sequence>